<evidence type="ECO:0000313" key="4">
    <source>
        <dbReference type="EMBL" id="MDF2096849.1"/>
    </source>
</evidence>
<evidence type="ECO:0000313" key="5">
    <source>
        <dbReference type="Proteomes" id="UP001215503"/>
    </source>
</evidence>
<evidence type="ECO:0000259" key="3">
    <source>
        <dbReference type="SMART" id="SM00903"/>
    </source>
</evidence>
<organism evidence="4 5">
    <name type="scientific">Aquibaculum arenosum</name>
    <dbReference type="NCBI Taxonomy" id="3032591"/>
    <lineage>
        <taxon>Bacteria</taxon>
        <taxon>Pseudomonadati</taxon>
        <taxon>Pseudomonadota</taxon>
        <taxon>Alphaproteobacteria</taxon>
        <taxon>Rhodospirillales</taxon>
        <taxon>Rhodovibrionaceae</taxon>
        <taxon>Aquibaculum</taxon>
    </lineage>
</organism>
<reference evidence="4 5" key="1">
    <citation type="submission" date="2023-03" db="EMBL/GenBank/DDBJ databases">
        <title>Fodinicurvata sp. CAU 1616 isolated from sea sendiment.</title>
        <authorList>
            <person name="Kim W."/>
        </authorList>
    </citation>
    <scope>NUCLEOTIDE SEQUENCE [LARGE SCALE GENOMIC DNA]</scope>
    <source>
        <strain evidence="4 5">CAU 1616</strain>
    </source>
</reference>
<dbReference type="Gene3D" id="2.30.110.10">
    <property type="entry name" value="Electron Transport, Fmn-binding Protein, Chain A"/>
    <property type="match status" value="1"/>
</dbReference>
<dbReference type="Pfam" id="PF01613">
    <property type="entry name" value="Flavin_Reduct"/>
    <property type="match status" value="1"/>
</dbReference>
<dbReference type="EMBL" id="JARHUD010000007">
    <property type="protein sequence ID" value="MDF2096849.1"/>
    <property type="molecule type" value="Genomic_DNA"/>
</dbReference>
<dbReference type="InterPro" id="IPR002563">
    <property type="entry name" value="Flavin_Rdtase-like_dom"/>
</dbReference>
<dbReference type="PANTHER" id="PTHR30466:SF1">
    <property type="entry name" value="FMN REDUCTASE (NADH) RUTF"/>
    <property type="match status" value="1"/>
</dbReference>
<comment type="caution">
    <text evidence="4">The sequence shown here is derived from an EMBL/GenBank/DDBJ whole genome shotgun (WGS) entry which is preliminary data.</text>
</comment>
<accession>A0ABT5YRL1</accession>
<evidence type="ECO:0000256" key="1">
    <source>
        <dbReference type="ARBA" id="ARBA00023002"/>
    </source>
</evidence>
<keyword evidence="1" id="KW-0560">Oxidoreductase</keyword>
<dbReference type="RefSeq" id="WP_275823606.1">
    <property type="nucleotide sequence ID" value="NZ_JARHUD010000007.1"/>
</dbReference>
<dbReference type="PANTHER" id="PTHR30466">
    <property type="entry name" value="FLAVIN REDUCTASE"/>
    <property type="match status" value="1"/>
</dbReference>
<dbReference type="InterPro" id="IPR050268">
    <property type="entry name" value="NADH-dep_flavin_reductase"/>
</dbReference>
<gene>
    <name evidence="4" type="ORF">P2G67_12775</name>
</gene>
<dbReference type="SUPFAM" id="SSF50475">
    <property type="entry name" value="FMN-binding split barrel"/>
    <property type="match status" value="1"/>
</dbReference>
<evidence type="ECO:0000256" key="2">
    <source>
        <dbReference type="SAM" id="MobiDB-lite"/>
    </source>
</evidence>
<feature type="domain" description="Flavin reductase like" evidence="3">
    <location>
        <begin position="28"/>
        <end position="172"/>
    </location>
</feature>
<protein>
    <submittedName>
        <fullName evidence="4">Flavin reductase family protein</fullName>
    </submittedName>
</protein>
<keyword evidence="5" id="KW-1185">Reference proteome</keyword>
<proteinExistence type="predicted"/>
<dbReference type="SMART" id="SM00903">
    <property type="entry name" value="Flavin_Reduct"/>
    <property type="match status" value="1"/>
</dbReference>
<dbReference type="Proteomes" id="UP001215503">
    <property type="component" value="Unassembled WGS sequence"/>
</dbReference>
<feature type="region of interest" description="Disordered" evidence="2">
    <location>
        <begin position="1"/>
        <end position="20"/>
    </location>
</feature>
<name>A0ABT5YRL1_9PROT</name>
<dbReference type="InterPro" id="IPR012349">
    <property type="entry name" value="Split_barrel_FMN-bd"/>
</dbReference>
<sequence length="176" mass="18728">MTGAGEKAAQQGTPEASTVDRSDLRDALGSFATGIAIVTSIDETGTPVGVTVNSFSSVSMDPPLVLFCLDRGAFSLPTFVSASHFAINILESAQAELSKRFATPMADKWAGLRWTAGSGGIPLIPGCVAWLECARHEVIEAGDHLILVGEVMRVRNEAERDALLYKRGRYGRFVSA</sequence>